<dbReference type="PANTHER" id="PTHR11547:SF63">
    <property type="entry name" value="CREATINE KINASE M-TYPE"/>
    <property type="match status" value="1"/>
</dbReference>
<feature type="domain" description="Phosphagen kinase N-terminal" evidence="8">
    <location>
        <begin position="6"/>
        <end position="90"/>
    </location>
</feature>
<evidence type="ECO:0000256" key="2">
    <source>
        <dbReference type="ARBA" id="ARBA00022679"/>
    </source>
</evidence>
<evidence type="ECO:0000256" key="1">
    <source>
        <dbReference type="ARBA" id="ARBA00006798"/>
    </source>
</evidence>
<evidence type="ECO:0000259" key="8">
    <source>
        <dbReference type="PROSITE" id="PS51509"/>
    </source>
</evidence>
<dbReference type="PROSITE" id="PS51509">
    <property type="entry name" value="PHOSPHAGEN_KINASE_N"/>
    <property type="match status" value="1"/>
</dbReference>
<dbReference type="PROSITE" id="PS51510">
    <property type="entry name" value="PHOSPHAGEN_KINASE_C"/>
    <property type="match status" value="1"/>
</dbReference>
<keyword evidence="3 7" id="KW-0547">Nucleotide-binding</keyword>
<name>A0ABM0MTM9_SACKO</name>
<dbReference type="SUPFAM" id="SSF55931">
    <property type="entry name" value="Glutamine synthetase/guanido kinase"/>
    <property type="match status" value="1"/>
</dbReference>
<dbReference type="GeneID" id="102805212"/>
<keyword evidence="2 7" id="KW-0808">Transferase</keyword>
<dbReference type="InterPro" id="IPR022414">
    <property type="entry name" value="ATP-guanido_PTrfase_cat"/>
</dbReference>
<dbReference type="Proteomes" id="UP000694865">
    <property type="component" value="Unplaced"/>
</dbReference>
<evidence type="ECO:0000256" key="7">
    <source>
        <dbReference type="PROSITE-ProRule" id="PRU00843"/>
    </source>
</evidence>
<dbReference type="InterPro" id="IPR022413">
    <property type="entry name" value="ATP-guanido_PTrfase_N"/>
</dbReference>
<feature type="binding site" evidence="7">
    <location>
        <begin position="119"/>
        <end position="123"/>
    </location>
    <ligand>
        <name>ATP</name>
        <dbReference type="ChEBI" id="CHEBI:30616"/>
    </ligand>
</feature>
<accession>A0ABM0MTM9</accession>
<dbReference type="Pfam" id="PF02807">
    <property type="entry name" value="ATP-gua_PtransN"/>
    <property type="match status" value="1"/>
</dbReference>
<evidence type="ECO:0000256" key="5">
    <source>
        <dbReference type="ARBA" id="ARBA00022840"/>
    </source>
</evidence>
<dbReference type="PANTHER" id="PTHR11547">
    <property type="entry name" value="ARGININE OR CREATINE KINASE"/>
    <property type="match status" value="1"/>
</dbReference>
<dbReference type="Gene3D" id="1.10.135.10">
    <property type="entry name" value="ATP:guanido phosphotransferase, N-terminal domain"/>
    <property type="match status" value="1"/>
</dbReference>
<evidence type="ECO:0000256" key="4">
    <source>
        <dbReference type="ARBA" id="ARBA00022777"/>
    </source>
</evidence>
<proteinExistence type="inferred from homology"/>
<reference evidence="11" key="1">
    <citation type="submission" date="2025-08" db="UniProtKB">
        <authorList>
            <consortium name="RefSeq"/>
        </authorList>
    </citation>
    <scope>IDENTIFICATION</scope>
    <source>
        <tissue evidence="11">Testes</tissue>
    </source>
</reference>
<sequence length="206" mass="23445">MANRNQEKYPAENDFPNLDKTTAMLKDCMPLDVYAKLRDVYTPSGFTLDRAIQSCVDLPTTEKIGIVAGDEESYAVFAEVFDNIIEKRHGIKLSECINKTDLDPKKITGCVLDEKYVISSRVRTSRNLRGYCLSPFCCRSERREVERILSDALTTISNGEYHPLVTMDECLRQTLVNDHYLFRTPTTGFQLSAGCARDWPDARGIW</sequence>
<dbReference type="InterPro" id="IPR036802">
    <property type="entry name" value="ATP-guanido_PTrfase_N_sf"/>
</dbReference>
<keyword evidence="4 7" id="KW-0418">Kinase</keyword>
<evidence type="ECO:0000313" key="11">
    <source>
        <dbReference type="RefSeq" id="XP_006823370.1"/>
    </source>
</evidence>
<comment type="similarity">
    <text evidence="1 6">Belongs to the ATP:guanido phosphotransferase family.</text>
</comment>
<gene>
    <name evidence="11" type="primary">LOC102805212</name>
</gene>
<dbReference type="InterPro" id="IPR014746">
    <property type="entry name" value="Gln_synth/guanido_kin_cat_dom"/>
</dbReference>
<organism evidence="10 11">
    <name type="scientific">Saccoglossus kowalevskii</name>
    <name type="common">Acorn worm</name>
    <dbReference type="NCBI Taxonomy" id="10224"/>
    <lineage>
        <taxon>Eukaryota</taxon>
        <taxon>Metazoa</taxon>
        <taxon>Hemichordata</taxon>
        <taxon>Enteropneusta</taxon>
        <taxon>Harrimaniidae</taxon>
        <taxon>Saccoglossus</taxon>
    </lineage>
</organism>
<evidence type="ECO:0000256" key="6">
    <source>
        <dbReference type="PROSITE-ProRule" id="PRU00842"/>
    </source>
</evidence>
<protein>
    <submittedName>
        <fullName evidence="11">Arginine kinase-like</fullName>
    </submittedName>
</protein>
<keyword evidence="5 7" id="KW-0067">ATP-binding</keyword>
<dbReference type="Gene3D" id="3.30.590.10">
    <property type="entry name" value="Glutamine synthetase/guanido kinase, catalytic domain"/>
    <property type="match status" value="1"/>
</dbReference>
<dbReference type="Pfam" id="PF00217">
    <property type="entry name" value="ATP-gua_Ptrans"/>
    <property type="match status" value="1"/>
</dbReference>
<evidence type="ECO:0000256" key="3">
    <source>
        <dbReference type="ARBA" id="ARBA00022741"/>
    </source>
</evidence>
<dbReference type="SUPFAM" id="SSF48034">
    <property type="entry name" value="Guanido kinase N-terminal domain"/>
    <property type="match status" value="1"/>
</dbReference>
<evidence type="ECO:0000259" key="9">
    <source>
        <dbReference type="PROSITE" id="PS51510"/>
    </source>
</evidence>
<dbReference type="InterPro" id="IPR000749">
    <property type="entry name" value="ATP-guanido_PTrfase"/>
</dbReference>
<keyword evidence="10" id="KW-1185">Reference proteome</keyword>
<evidence type="ECO:0000313" key="10">
    <source>
        <dbReference type="Proteomes" id="UP000694865"/>
    </source>
</evidence>
<dbReference type="RefSeq" id="XP_006823370.1">
    <property type="nucleotide sequence ID" value="XM_006823307.1"/>
</dbReference>
<feature type="domain" description="Phosphagen kinase C-terminal" evidence="9">
    <location>
        <begin position="116"/>
        <end position="206"/>
    </location>
</feature>
<comment type="caution">
    <text evidence="7">Lacks conserved residue(s) required for the propagation of feature annotation.</text>
</comment>
<feature type="binding site" evidence="7">
    <location>
        <position position="179"/>
    </location>
    <ligand>
        <name>ATP</name>
        <dbReference type="ChEBI" id="CHEBI:30616"/>
    </ligand>
</feature>